<sequence length="200" mass="22967">MQQEANSLNTESNTLTKKWKNLIDNFMKSVKKKTKSGQAADSGRRYIYARQLSFLQQAGATTDTQSSVADDDAEETRREEATHETRTRQAEHLRPPRYEPGRSNKRKRDIEAQLIEYMKALIPSTTVTATPEINPDRSCFESILPSVSAFTEDQKLEFRCEVLNTIKRLRMSQHSTQFIPQCNVRQQERYLSADVNMSAS</sequence>
<accession>A0AAN7SCE5</accession>
<feature type="compositionally biased region" description="Basic and acidic residues" evidence="1">
    <location>
        <begin position="75"/>
        <end position="102"/>
    </location>
</feature>
<feature type="compositionally biased region" description="Polar residues" evidence="1">
    <location>
        <begin position="58"/>
        <end position="68"/>
    </location>
</feature>
<evidence type="ECO:0000313" key="2">
    <source>
        <dbReference type="EMBL" id="KAK4884491.1"/>
    </source>
</evidence>
<name>A0AAN7SCE5_9COLE</name>
<comment type="caution">
    <text evidence="2">The sequence shown here is derived from an EMBL/GenBank/DDBJ whole genome shotgun (WGS) entry which is preliminary data.</text>
</comment>
<evidence type="ECO:0008006" key="4">
    <source>
        <dbReference type="Google" id="ProtNLM"/>
    </source>
</evidence>
<dbReference type="EMBL" id="JARPUR010000001">
    <property type="protein sequence ID" value="KAK4884491.1"/>
    <property type="molecule type" value="Genomic_DNA"/>
</dbReference>
<feature type="region of interest" description="Disordered" evidence="1">
    <location>
        <begin position="58"/>
        <end position="107"/>
    </location>
</feature>
<organism evidence="2 3">
    <name type="scientific">Aquatica leii</name>
    <dbReference type="NCBI Taxonomy" id="1421715"/>
    <lineage>
        <taxon>Eukaryota</taxon>
        <taxon>Metazoa</taxon>
        <taxon>Ecdysozoa</taxon>
        <taxon>Arthropoda</taxon>
        <taxon>Hexapoda</taxon>
        <taxon>Insecta</taxon>
        <taxon>Pterygota</taxon>
        <taxon>Neoptera</taxon>
        <taxon>Endopterygota</taxon>
        <taxon>Coleoptera</taxon>
        <taxon>Polyphaga</taxon>
        <taxon>Elateriformia</taxon>
        <taxon>Elateroidea</taxon>
        <taxon>Lampyridae</taxon>
        <taxon>Luciolinae</taxon>
        <taxon>Aquatica</taxon>
    </lineage>
</organism>
<reference evidence="3" key="1">
    <citation type="submission" date="2023-01" db="EMBL/GenBank/DDBJ databases">
        <title>Key to firefly adult light organ development and bioluminescence: homeobox transcription factors regulate luciferase expression and transportation to peroxisome.</title>
        <authorList>
            <person name="Fu X."/>
        </authorList>
    </citation>
    <scope>NUCLEOTIDE SEQUENCE [LARGE SCALE GENOMIC DNA]</scope>
</reference>
<proteinExistence type="predicted"/>
<protein>
    <recommendedName>
        <fullName evidence="4">BESS domain-containing protein</fullName>
    </recommendedName>
</protein>
<gene>
    <name evidence="2" type="ORF">RN001_000762</name>
</gene>
<dbReference type="AlphaFoldDB" id="A0AAN7SCE5"/>
<dbReference type="Proteomes" id="UP001353858">
    <property type="component" value="Unassembled WGS sequence"/>
</dbReference>
<evidence type="ECO:0000313" key="3">
    <source>
        <dbReference type="Proteomes" id="UP001353858"/>
    </source>
</evidence>
<evidence type="ECO:0000256" key="1">
    <source>
        <dbReference type="SAM" id="MobiDB-lite"/>
    </source>
</evidence>
<keyword evidence="3" id="KW-1185">Reference proteome</keyword>